<dbReference type="Gene3D" id="2.60.40.10">
    <property type="entry name" value="Immunoglobulins"/>
    <property type="match status" value="1"/>
</dbReference>
<dbReference type="Pfam" id="PF07610">
    <property type="entry name" value="DUF1573"/>
    <property type="match status" value="1"/>
</dbReference>
<dbReference type="InterPro" id="IPR011467">
    <property type="entry name" value="DUF1573"/>
</dbReference>
<dbReference type="PROSITE" id="PS51257">
    <property type="entry name" value="PROKAR_LIPOPROTEIN"/>
    <property type="match status" value="1"/>
</dbReference>
<evidence type="ECO:0000313" key="2">
    <source>
        <dbReference type="Proteomes" id="UP000077177"/>
    </source>
</evidence>
<dbReference type="PANTHER" id="PTHR37833">
    <property type="entry name" value="LIPOPROTEIN-RELATED"/>
    <property type="match status" value="1"/>
</dbReference>
<accession>A0A172TRQ6</accession>
<dbReference type="RefSeq" id="WP_066401902.1">
    <property type="nucleotide sequence ID" value="NZ_CP011390.1"/>
</dbReference>
<evidence type="ECO:0000313" key="1">
    <source>
        <dbReference type="EMBL" id="ANE49765.1"/>
    </source>
</evidence>
<reference evidence="1 2" key="2">
    <citation type="journal article" date="2016" name="Int. J. Syst. Evol. Microbiol.">
        <title>Flavisolibacter tropicus sp. nov., isolated from tropical soil.</title>
        <authorList>
            <person name="Lee J.J."/>
            <person name="Kang M.S."/>
            <person name="Kim G.S."/>
            <person name="Lee C.S."/>
            <person name="Lim S."/>
            <person name="Lee J."/>
            <person name="Roh S.H."/>
            <person name="Kang H."/>
            <person name="Ha J.M."/>
            <person name="Bae S."/>
            <person name="Jung H.Y."/>
            <person name="Kim M.K."/>
        </authorList>
    </citation>
    <scope>NUCLEOTIDE SEQUENCE [LARGE SCALE GENOMIC DNA]</scope>
    <source>
        <strain evidence="1 2">LCS9</strain>
    </source>
</reference>
<evidence type="ECO:0008006" key="3">
    <source>
        <dbReference type="Google" id="ProtNLM"/>
    </source>
</evidence>
<dbReference type="PANTHER" id="PTHR37833:SF1">
    <property type="entry name" value="SIGNAL PEPTIDE PROTEIN"/>
    <property type="match status" value="1"/>
</dbReference>
<dbReference type="KEGG" id="fla:SY85_03920"/>
<dbReference type="Proteomes" id="UP000077177">
    <property type="component" value="Chromosome"/>
</dbReference>
<dbReference type="InterPro" id="IPR013783">
    <property type="entry name" value="Ig-like_fold"/>
</dbReference>
<dbReference type="AlphaFoldDB" id="A0A172TRQ6"/>
<sequence>MKQALIILAGSFILYSCSSNDASATAKAKHDSVQHAQMLDAVNDSANYTSIQWVDSIHQELGKVQEGSVVEVTWKFKNTGNKPLIIASVNPGCGCTVADKPEEPVAPGAESVIKAKFDSKGREGQQRKDVYVTANTNPNMQTLSFAVDVQKK</sequence>
<dbReference type="EMBL" id="CP011390">
    <property type="protein sequence ID" value="ANE49765.1"/>
    <property type="molecule type" value="Genomic_DNA"/>
</dbReference>
<protein>
    <recommendedName>
        <fullName evidence="3">DUF1573 domain-containing protein</fullName>
    </recommendedName>
</protein>
<proteinExistence type="predicted"/>
<organism evidence="1 2">
    <name type="scientific">Flavisolibacter tropicus</name>
    <dbReference type="NCBI Taxonomy" id="1492898"/>
    <lineage>
        <taxon>Bacteria</taxon>
        <taxon>Pseudomonadati</taxon>
        <taxon>Bacteroidota</taxon>
        <taxon>Chitinophagia</taxon>
        <taxon>Chitinophagales</taxon>
        <taxon>Chitinophagaceae</taxon>
        <taxon>Flavisolibacter</taxon>
    </lineage>
</organism>
<reference evidence="2" key="1">
    <citation type="submission" date="2015-01" db="EMBL/GenBank/DDBJ databases">
        <title>Flavisolibacter sp./LCS9/ whole genome sequencing.</title>
        <authorList>
            <person name="Kim M.K."/>
            <person name="Srinivasan S."/>
            <person name="Lee J.-J."/>
        </authorList>
    </citation>
    <scope>NUCLEOTIDE SEQUENCE [LARGE SCALE GENOMIC DNA]</scope>
    <source>
        <strain evidence="2">LCS9</strain>
    </source>
</reference>
<gene>
    <name evidence="1" type="ORF">SY85_03920</name>
</gene>
<name>A0A172TRQ6_9BACT</name>
<dbReference type="STRING" id="1492898.SY85_03920"/>
<keyword evidence="2" id="KW-1185">Reference proteome</keyword>
<dbReference type="OrthoDB" id="826619at2"/>